<evidence type="ECO:0000256" key="2">
    <source>
        <dbReference type="ARBA" id="ARBA00022737"/>
    </source>
</evidence>
<proteinExistence type="predicted"/>
<dbReference type="InterPro" id="IPR045055">
    <property type="entry name" value="DNA2/NAM7-like"/>
</dbReference>
<evidence type="ECO:0000313" key="6">
    <source>
        <dbReference type="EMBL" id="CAI8021592.1"/>
    </source>
</evidence>
<feature type="domain" description="NF-X1-type" evidence="5">
    <location>
        <begin position="706"/>
        <end position="723"/>
    </location>
</feature>
<feature type="domain" description="NF-X1-type" evidence="5">
    <location>
        <begin position="179"/>
        <end position="201"/>
    </location>
</feature>
<dbReference type="Pfam" id="PF13087">
    <property type="entry name" value="AAA_12"/>
    <property type="match status" value="1"/>
</dbReference>
<reference evidence="6" key="1">
    <citation type="submission" date="2023-03" db="EMBL/GenBank/DDBJ databases">
        <authorList>
            <person name="Steffen K."/>
            <person name="Cardenas P."/>
        </authorList>
    </citation>
    <scope>NUCLEOTIDE SEQUENCE</scope>
</reference>
<dbReference type="GO" id="GO:0031380">
    <property type="term" value="C:nuclear RNA-directed RNA polymerase complex"/>
    <property type="evidence" value="ECO:0007669"/>
    <property type="project" value="TreeGrafter"/>
</dbReference>
<evidence type="ECO:0000259" key="5">
    <source>
        <dbReference type="SMART" id="SM00438"/>
    </source>
</evidence>
<name>A0AA35S2W0_GEOBA</name>
<feature type="domain" description="NF-X1-type" evidence="5">
    <location>
        <begin position="563"/>
        <end position="581"/>
    </location>
</feature>
<gene>
    <name evidence="6" type="ORF">GBAR_LOCUS12793</name>
</gene>
<dbReference type="PANTHER" id="PTHR10887">
    <property type="entry name" value="DNA2/NAM7 HELICASE FAMILY"/>
    <property type="match status" value="1"/>
</dbReference>
<dbReference type="Gene3D" id="3.40.50.300">
    <property type="entry name" value="P-loop containing nucleotide triphosphate hydrolases"/>
    <property type="match status" value="1"/>
</dbReference>
<feature type="domain" description="NF-X1-type" evidence="5">
    <location>
        <begin position="448"/>
        <end position="467"/>
    </location>
</feature>
<dbReference type="Proteomes" id="UP001174909">
    <property type="component" value="Unassembled WGS sequence"/>
</dbReference>
<feature type="domain" description="NF-X1-type" evidence="5">
    <location>
        <begin position="589"/>
        <end position="611"/>
    </location>
</feature>
<keyword evidence="4" id="KW-0862">Zinc</keyword>
<feature type="non-terminal residue" evidence="6">
    <location>
        <position position="1"/>
    </location>
</feature>
<feature type="domain" description="NF-X1-type" evidence="5">
    <location>
        <begin position="502"/>
        <end position="523"/>
    </location>
</feature>
<keyword evidence="1" id="KW-0479">Metal-binding</keyword>
<evidence type="ECO:0000256" key="1">
    <source>
        <dbReference type="ARBA" id="ARBA00022723"/>
    </source>
</evidence>
<keyword evidence="2" id="KW-0677">Repeat</keyword>
<dbReference type="SUPFAM" id="SSF52540">
    <property type="entry name" value="P-loop containing nucleoside triphosphate hydrolases"/>
    <property type="match status" value="1"/>
</dbReference>
<protein>
    <submittedName>
        <fullName evidence="6">NFX1-type zinc finger-containing protein 1</fullName>
    </submittedName>
</protein>
<evidence type="ECO:0000256" key="4">
    <source>
        <dbReference type="ARBA" id="ARBA00022833"/>
    </source>
</evidence>
<dbReference type="PANTHER" id="PTHR10887:SF341">
    <property type="entry name" value="NFX1-TYPE ZINC FINGER-CONTAINING PROTEIN 1"/>
    <property type="match status" value="1"/>
</dbReference>
<evidence type="ECO:0000313" key="7">
    <source>
        <dbReference type="Proteomes" id="UP001174909"/>
    </source>
</evidence>
<dbReference type="GO" id="GO:0008270">
    <property type="term" value="F:zinc ion binding"/>
    <property type="evidence" value="ECO:0007669"/>
    <property type="project" value="UniProtKB-KW"/>
</dbReference>
<keyword evidence="3" id="KW-0863">Zinc-finger</keyword>
<sequence length="922" mass="103911">MSYQNEFEAKYIVGLCAHLLRLGYSPSQITILTPYVGQLMMIRNKMPKSEFNGVHVTAIDNFQGEENDIILFSMVRSTNPKSSRTTIGFLKEDNRVCVSLSRAKHGFYAIGNFELIRHQSRLWESIISDVESRECYGNSLPLYCCNHPEIKYSAQTGSDFEARAPNGGCRKMCDIRLPCGHSCTQICHVVDTEHAEFKCKKICDKPCSYNHPCKSGHYCYRNCPPCRESVERVIPDCGHTQIMECWVKDHKCQEIVTKTMPRCGHEQDIPCSTKPSLVLCRAPCPRKCINEHPCQKSCSEYCGQCLVEMEKVVPSCDHKQMIPCNMQPECFKCKAPCPKLCPNGHPCPKECSKPCGKCKLRIPKAVSTCGHMQYMKCYQEPDPANCRGECEKLCPNGEHKLRKLCSEDWPECRERVIKTLPECGHAVEAQCIADPSTILCVKPCERSCEAGHKCLKLCHEKCAPCPSKVKKTLLCGHTHVMTCGQASKNSFKCPTKCLKPICERGHICKSTCHSPKTCGVCKEMVTIQLSTCSHKQTLKCFSSTDPASYGHTCQHPCEKKLQCGHVCQKKCGEPCQKICTENVVLDLICGHRARVQCHKKSQDTVMVNCKERVSVRIDCGHTTQTECYKAKYKSLLRKACNKECKKTLSCGHACQKPCGNMCTRECMKLVRRRRRSCGHVLECECYLAHTVDHSPCTKKCQKRLPCGHPCQNACGEPCSMCTLKSLHRYPCGHSAKIPCNSSIEENPCKRKCTTVLSCGHNCSGNCGHCYSSRMHAVCIFEIRLQRYCGNSVTLPCAGLADYCDRNTHTIPCVHTRDHSNCQQLCSWNCKHFQCQKQCTEECDRPPCNEPCDKELRCGHRCPGLCGERCMSVCPQCEKRKFIRQLHPTARLGHIPANQPFFELDCGHIFTVGYLDECMEHSN</sequence>
<dbReference type="InterPro" id="IPR047187">
    <property type="entry name" value="SF1_C_Upf1"/>
</dbReference>
<dbReference type="SMART" id="SM00438">
    <property type="entry name" value="ZnF_NFX"/>
    <property type="match status" value="8"/>
</dbReference>
<evidence type="ECO:0000256" key="3">
    <source>
        <dbReference type="ARBA" id="ARBA00022771"/>
    </source>
</evidence>
<feature type="domain" description="NF-X1-type" evidence="5">
    <location>
        <begin position="857"/>
        <end position="875"/>
    </location>
</feature>
<accession>A0AA35S2W0</accession>
<organism evidence="6 7">
    <name type="scientific">Geodia barretti</name>
    <name type="common">Barrett's horny sponge</name>
    <dbReference type="NCBI Taxonomy" id="519541"/>
    <lineage>
        <taxon>Eukaryota</taxon>
        <taxon>Metazoa</taxon>
        <taxon>Porifera</taxon>
        <taxon>Demospongiae</taxon>
        <taxon>Heteroscleromorpha</taxon>
        <taxon>Tetractinellida</taxon>
        <taxon>Astrophorina</taxon>
        <taxon>Geodiidae</taxon>
        <taxon>Geodia</taxon>
    </lineage>
</organism>
<keyword evidence="7" id="KW-1185">Reference proteome</keyword>
<dbReference type="InterPro" id="IPR000967">
    <property type="entry name" value="Znf_NFX1"/>
</dbReference>
<dbReference type="EMBL" id="CASHTH010001909">
    <property type="protein sequence ID" value="CAI8021592.1"/>
    <property type="molecule type" value="Genomic_DNA"/>
</dbReference>
<dbReference type="InterPro" id="IPR027417">
    <property type="entry name" value="P-loop_NTPase"/>
</dbReference>
<comment type="caution">
    <text evidence="6">The sequence shown here is derived from an EMBL/GenBank/DDBJ whole genome shotgun (WGS) entry which is preliminary data.</text>
</comment>
<feature type="domain" description="NF-X1-type" evidence="5">
    <location>
        <begin position="423"/>
        <end position="446"/>
    </location>
</feature>
<dbReference type="GO" id="GO:0031048">
    <property type="term" value="P:regulatory ncRNA-mediated heterochromatin formation"/>
    <property type="evidence" value="ECO:0007669"/>
    <property type="project" value="TreeGrafter"/>
</dbReference>
<dbReference type="InterPro" id="IPR041679">
    <property type="entry name" value="DNA2/NAM7-like_C"/>
</dbReference>
<dbReference type="CDD" id="cd18808">
    <property type="entry name" value="SF1_C_Upf1"/>
    <property type="match status" value="1"/>
</dbReference>
<dbReference type="AlphaFoldDB" id="A0AA35S2W0"/>